<comment type="caution">
    <text evidence="2">The sequence shown here is derived from an EMBL/GenBank/DDBJ whole genome shotgun (WGS) entry which is preliminary data.</text>
</comment>
<dbReference type="AlphaFoldDB" id="A0A2C6CXJ7"/>
<feature type="transmembrane region" description="Helical" evidence="1">
    <location>
        <begin position="14"/>
        <end position="35"/>
    </location>
</feature>
<proteinExistence type="predicted"/>
<reference evidence="3" key="1">
    <citation type="submission" date="2017-09" db="EMBL/GenBank/DDBJ databases">
        <title>FDA dAtabase for Regulatory Grade micrObial Sequences (FDA-ARGOS): Supporting development and validation of Infectious Disease Dx tests.</title>
        <authorList>
            <person name="Minogue T."/>
            <person name="Wolcott M."/>
            <person name="Wasieloski L."/>
            <person name="Aguilar W."/>
            <person name="Moore D."/>
            <person name="Tallon L."/>
            <person name="Sadzewicz L."/>
            <person name="Ott S."/>
            <person name="Zhao X."/>
            <person name="Nagaraj S."/>
            <person name="Vavikolanu K."/>
            <person name="Aluvathingal J."/>
            <person name="Nadendla S."/>
            <person name="Sichtig H."/>
        </authorList>
    </citation>
    <scope>NUCLEOTIDE SEQUENCE [LARGE SCALE GENOMIC DNA]</scope>
    <source>
        <strain evidence="3">FDAARGOS_387</strain>
    </source>
</reference>
<keyword evidence="1" id="KW-0472">Membrane</keyword>
<keyword evidence="2" id="KW-0830">Ubiquinone</keyword>
<feature type="transmembrane region" description="Helical" evidence="1">
    <location>
        <begin position="66"/>
        <end position="91"/>
    </location>
</feature>
<feature type="transmembrane region" description="Helical" evidence="1">
    <location>
        <begin position="103"/>
        <end position="128"/>
    </location>
</feature>
<keyword evidence="1" id="KW-1133">Transmembrane helix</keyword>
<dbReference type="RefSeq" id="WP_029094081.1">
    <property type="nucleotide sequence ID" value="NZ_PDDX01000001.1"/>
</dbReference>
<dbReference type="OrthoDB" id="8912654at2"/>
<keyword evidence="3" id="KW-1185">Reference proteome</keyword>
<evidence type="ECO:0000256" key="1">
    <source>
        <dbReference type="SAM" id="Phobius"/>
    </source>
</evidence>
<dbReference type="STRING" id="1111728.GCA_000427805_00950"/>
<organism evidence="2 3">
    <name type="scientific">Budvicia aquatica</name>
    <dbReference type="NCBI Taxonomy" id="82979"/>
    <lineage>
        <taxon>Bacteria</taxon>
        <taxon>Pseudomonadati</taxon>
        <taxon>Pseudomonadota</taxon>
        <taxon>Gammaproteobacteria</taxon>
        <taxon>Enterobacterales</taxon>
        <taxon>Budviciaceae</taxon>
        <taxon>Budvicia</taxon>
    </lineage>
</organism>
<name>A0A2C6CXJ7_9GAMM</name>
<protein>
    <submittedName>
        <fullName evidence="2">Ubiquinone biosynthesis protein UbiH</fullName>
    </submittedName>
</protein>
<dbReference type="EMBL" id="PDDX01000001">
    <property type="protein sequence ID" value="PHI31409.1"/>
    <property type="molecule type" value="Genomic_DNA"/>
</dbReference>
<evidence type="ECO:0000313" key="2">
    <source>
        <dbReference type="EMBL" id="PHI31409.1"/>
    </source>
</evidence>
<gene>
    <name evidence="2" type="ORF">CRN84_19720</name>
</gene>
<dbReference type="Proteomes" id="UP000224974">
    <property type="component" value="Unassembled WGS sequence"/>
</dbReference>
<sequence length="216" mass="23374">MTLFLQNCLAFPTIIFSGLLIIVLLYWISAAFGLLDIDILNIDGVDINTDVDGFDAPGVAGLLMKLGLAGIPLTIIITLITLTGWFLTYFSTHLILRFIDTDIIRYLLGTAVFILAGFVSVLVTSMILKPLRPKLAKLNQAKTVKSLLGQIAEVRSPIVTEQRGEALLADGGAGLILQVRASEDAGIVRGNRIVLIAYDAATHSYTVVSEAEFNRL</sequence>
<accession>A0A2C6CXJ7</accession>
<evidence type="ECO:0000313" key="3">
    <source>
        <dbReference type="Proteomes" id="UP000224974"/>
    </source>
</evidence>
<keyword evidence="1" id="KW-0812">Transmembrane</keyword>